<dbReference type="Pfam" id="PF07690">
    <property type="entry name" value="MFS_1"/>
    <property type="match status" value="1"/>
</dbReference>
<evidence type="ECO:0000256" key="2">
    <source>
        <dbReference type="ARBA" id="ARBA00022692"/>
    </source>
</evidence>
<evidence type="ECO:0000256" key="4">
    <source>
        <dbReference type="ARBA" id="ARBA00023136"/>
    </source>
</evidence>
<dbReference type="Gene3D" id="1.20.1250.20">
    <property type="entry name" value="MFS general substrate transporter like domains"/>
    <property type="match status" value="1"/>
</dbReference>
<feature type="transmembrane region" description="Helical" evidence="5">
    <location>
        <begin position="196"/>
        <end position="215"/>
    </location>
</feature>
<keyword evidence="3 5" id="KW-1133">Transmembrane helix</keyword>
<accession>A0AAW0RU82</accession>
<feature type="transmembrane region" description="Helical" evidence="5">
    <location>
        <begin position="305"/>
        <end position="325"/>
    </location>
</feature>
<evidence type="ECO:0000313" key="8">
    <source>
        <dbReference type="Proteomes" id="UP001397290"/>
    </source>
</evidence>
<feature type="domain" description="Major facilitator superfamily (MFS) profile" evidence="6">
    <location>
        <begin position="41"/>
        <end position="464"/>
    </location>
</feature>
<feature type="transmembrane region" description="Helical" evidence="5">
    <location>
        <begin position="166"/>
        <end position="190"/>
    </location>
</feature>
<feature type="transmembrane region" description="Helical" evidence="5">
    <location>
        <begin position="266"/>
        <end position="285"/>
    </location>
</feature>
<dbReference type="PROSITE" id="PS50850">
    <property type="entry name" value="MFS"/>
    <property type="match status" value="1"/>
</dbReference>
<feature type="transmembrane region" description="Helical" evidence="5">
    <location>
        <begin position="108"/>
        <end position="127"/>
    </location>
</feature>
<feature type="transmembrane region" description="Helical" evidence="5">
    <location>
        <begin position="439"/>
        <end position="460"/>
    </location>
</feature>
<dbReference type="GO" id="GO:0005886">
    <property type="term" value="C:plasma membrane"/>
    <property type="evidence" value="ECO:0007669"/>
    <property type="project" value="TreeGrafter"/>
</dbReference>
<evidence type="ECO:0000256" key="1">
    <source>
        <dbReference type="ARBA" id="ARBA00004141"/>
    </source>
</evidence>
<dbReference type="InterPro" id="IPR036259">
    <property type="entry name" value="MFS_trans_sf"/>
</dbReference>
<dbReference type="InterPro" id="IPR011701">
    <property type="entry name" value="MFS"/>
</dbReference>
<protein>
    <recommendedName>
        <fullName evidence="6">Major facilitator superfamily (MFS) profile domain-containing protein</fullName>
    </recommendedName>
</protein>
<evidence type="ECO:0000256" key="3">
    <source>
        <dbReference type="ARBA" id="ARBA00022989"/>
    </source>
</evidence>
<dbReference type="InterPro" id="IPR020846">
    <property type="entry name" value="MFS_dom"/>
</dbReference>
<evidence type="ECO:0000313" key="7">
    <source>
        <dbReference type="EMBL" id="KAK8145832.1"/>
    </source>
</evidence>
<comment type="caution">
    <text evidence="7">The sequence shown here is derived from an EMBL/GenBank/DDBJ whole genome shotgun (WGS) entry which is preliminary data.</text>
</comment>
<organism evidence="7 8">
    <name type="scientific">Beauveria asiatica</name>
    <dbReference type="NCBI Taxonomy" id="1069075"/>
    <lineage>
        <taxon>Eukaryota</taxon>
        <taxon>Fungi</taxon>
        <taxon>Dikarya</taxon>
        <taxon>Ascomycota</taxon>
        <taxon>Pezizomycotina</taxon>
        <taxon>Sordariomycetes</taxon>
        <taxon>Hypocreomycetidae</taxon>
        <taxon>Hypocreales</taxon>
        <taxon>Cordycipitaceae</taxon>
        <taxon>Beauveria</taxon>
    </lineage>
</organism>
<dbReference type="EMBL" id="JAAHCF010000257">
    <property type="protein sequence ID" value="KAK8145832.1"/>
    <property type="molecule type" value="Genomic_DNA"/>
</dbReference>
<feature type="transmembrane region" description="Helical" evidence="5">
    <location>
        <begin position="35"/>
        <end position="56"/>
    </location>
</feature>
<keyword evidence="4 5" id="KW-0472">Membrane</keyword>
<dbReference type="AlphaFoldDB" id="A0AAW0RU82"/>
<sequence>MMTMADAESMPIEGGNASATETSALKMKNPTELSALRKLHIIIAGFACTFNCNLGSSIPSGALDAIAARFSVASRVQLTLLNSLYMCGYVVGPLLFGPLSEYVGRRPVLGGTFLGYLVLMLLCSAAPTYPALLVFRLLGGINAAAPTAVISGLYSDILDDPSQRGTALAVYMSITSVGPCVAPVISGFSSQASWRWPFWAAALIAAPGLPLVLTIPETFAPVLNRAAIRAKLEAEAKQGAAVTETDLFSARRIFLRPMTLMITEPILLFTSLYLALIYAIAYLMYQAYPIVFQGYYGLSPGYASLAYVPMIVGILISLPVFYIFSRWYDASARKGKSWAQREVNRRLPLACVASPCMVIALFWLGWTVSDSLPPIIPSLSGLFFYLGYQLVFMGMGNYLTDVFRQNSASAQAAAGMTRSVGAILLPLAAGPMYSRLGIHWAPSLLGFVALLMGVIPFVFIKYGTALQRKSKAANAVFMSGFTQ</sequence>
<dbReference type="Proteomes" id="UP001397290">
    <property type="component" value="Unassembled WGS sequence"/>
</dbReference>
<gene>
    <name evidence="7" type="ORF">G3M48_003952</name>
</gene>
<reference evidence="7 8" key="1">
    <citation type="submission" date="2020-02" db="EMBL/GenBank/DDBJ databases">
        <title>Comparative genomics of the hypocrealean fungal genus Beauvera.</title>
        <authorList>
            <person name="Showalter D.N."/>
            <person name="Bushley K.E."/>
            <person name="Rehner S.A."/>
        </authorList>
    </citation>
    <scope>NUCLEOTIDE SEQUENCE [LARGE SCALE GENOMIC DNA]</scope>
    <source>
        <strain evidence="7 8">ARSEF4384</strain>
    </source>
</reference>
<dbReference type="PANTHER" id="PTHR23502">
    <property type="entry name" value="MAJOR FACILITATOR SUPERFAMILY"/>
    <property type="match status" value="1"/>
</dbReference>
<feature type="transmembrane region" description="Helical" evidence="5">
    <location>
        <begin position="133"/>
        <end position="154"/>
    </location>
</feature>
<dbReference type="SUPFAM" id="SSF103473">
    <property type="entry name" value="MFS general substrate transporter"/>
    <property type="match status" value="1"/>
</dbReference>
<keyword evidence="2 5" id="KW-0812">Transmembrane</keyword>
<keyword evidence="8" id="KW-1185">Reference proteome</keyword>
<name>A0AAW0RU82_9HYPO</name>
<evidence type="ECO:0000259" key="6">
    <source>
        <dbReference type="PROSITE" id="PS50850"/>
    </source>
</evidence>
<feature type="transmembrane region" description="Helical" evidence="5">
    <location>
        <begin position="412"/>
        <end position="433"/>
    </location>
</feature>
<feature type="transmembrane region" description="Helical" evidence="5">
    <location>
        <begin position="76"/>
        <end position="96"/>
    </location>
</feature>
<dbReference type="GO" id="GO:0022857">
    <property type="term" value="F:transmembrane transporter activity"/>
    <property type="evidence" value="ECO:0007669"/>
    <property type="project" value="InterPro"/>
</dbReference>
<feature type="transmembrane region" description="Helical" evidence="5">
    <location>
        <begin position="346"/>
        <end position="366"/>
    </location>
</feature>
<feature type="transmembrane region" description="Helical" evidence="5">
    <location>
        <begin position="378"/>
        <end position="400"/>
    </location>
</feature>
<dbReference type="PANTHER" id="PTHR23502:SF74">
    <property type="entry name" value="MAJOR FACILITATOR SUPERFAMILY (MFS) PROFILE DOMAIN-CONTAINING PROTEIN"/>
    <property type="match status" value="1"/>
</dbReference>
<proteinExistence type="predicted"/>
<comment type="subcellular location">
    <subcellularLocation>
        <location evidence="1">Membrane</location>
        <topology evidence="1">Multi-pass membrane protein</topology>
    </subcellularLocation>
</comment>
<evidence type="ECO:0000256" key="5">
    <source>
        <dbReference type="SAM" id="Phobius"/>
    </source>
</evidence>